<feature type="DNA-binding region" description="H-T-H motif" evidence="5">
    <location>
        <begin position="32"/>
        <end position="51"/>
    </location>
</feature>
<evidence type="ECO:0000313" key="7">
    <source>
        <dbReference type="EMBL" id="QEI06167.1"/>
    </source>
</evidence>
<dbReference type="PANTHER" id="PTHR47506">
    <property type="entry name" value="TRANSCRIPTIONAL REGULATORY PROTEIN"/>
    <property type="match status" value="1"/>
</dbReference>
<dbReference type="InterPro" id="IPR036271">
    <property type="entry name" value="Tet_transcr_reg_TetR-rel_C_sf"/>
</dbReference>
<dbReference type="PRINTS" id="PR00455">
    <property type="entry name" value="HTHTETR"/>
</dbReference>
<dbReference type="OrthoDB" id="5816932at2"/>
<dbReference type="Proteomes" id="UP000325161">
    <property type="component" value="Chromosome"/>
</dbReference>
<name>A0A5C0B0K8_9BURK</name>
<reference evidence="7 8" key="1">
    <citation type="submission" date="2019-08" db="EMBL/GenBank/DDBJ databases">
        <title>Amphibian skin-associated Pigmentiphaga: genome sequence and occurrence across geography and hosts.</title>
        <authorList>
            <person name="Bletz M.C."/>
            <person name="Bunk B."/>
            <person name="Sproeer C."/>
            <person name="Biwer P."/>
            <person name="Reiter S."/>
            <person name="Rabemananjara F.C.E."/>
            <person name="Schulz S."/>
            <person name="Overmann J."/>
            <person name="Vences M."/>
        </authorList>
    </citation>
    <scope>NUCLEOTIDE SEQUENCE [LARGE SCALE GENOMIC DNA]</scope>
    <source>
        <strain evidence="7 8">Mada1488</strain>
    </source>
</reference>
<keyword evidence="1" id="KW-0678">Repressor</keyword>
<dbReference type="PANTHER" id="PTHR47506:SF1">
    <property type="entry name" value="HTH-TYPE TRANSCRIPTIONAL REGULATOR YJDC"/>
    <property type="match status" value="1"/>
</dbReference>
<keyword evidence="8" id="KW-1185">Reference proteome</keyword>
<dbReference type="InterPro" id="IPR009057">
    <property type="entry name" value="Homeodomain-like_sf"/>
</dbReference>
<keyword evidence="3 5" id="KW-0238">DNA-binding</keyword>
<dbReference type="InterPro" id="IPR013572">
    <property type="entry name" value="Tscrpt_reg_MAATS_C"/>
</dbReference>
<dbReference type="PROSITE" id="PS50977">
    <property type="entry name" value="HTH_TETR_2"/>
    <property type="match status" value="1"/>
</dbReference>
<sequence length="213" mass="23836">MRQTKAEMEQTRETLLDAAETLFWEQGAVNTSVLDIARTAGLTRGAFYYHFKDKAAVFEALLARARAREVDLPSSEDGDDADALAVLRAFCLGVLERFVEDRLRQRMFGIVMQRRDALGDLEPLAQERRDEICRSSYAYQRLLERAASAGRLSPAWTPPVAATTLYSTLMGLLDQWLRAPERFDVCSVGAACINQLIDSFDVSPSHRQATTAN</sequence>
<dbReference type="AlphaFoldDB" id="A0A5C0B0K8"/>
<dbReference type="SUPFAM" id="SSF48498">
    <property type="entry name" value="Tetracyclin repressor-like, C-terminal domain"/>
    <property type="match status" value="1"/>
</dbReference>
<keyword evidence="4" id="KW-0804">Transcription</keyword>
<dbReference type="SUPFAM" id="SSF46689">
    <property type="entry name" value="Homeodomain-like"/>
    <property type="match status" value="1"/>
</dbReference>
<accession>A0A5C0B0K8</accession>
<evidence type="ECO:0000256" key="1">
    <source>
        <dbReference type="ARBA" id="ARBA00022491"/>
    </source>
</evidence>
<evidence type="ECO:0000256" key="4">
    <source>
        <dbReference type="ARBA" id="ARBA00023163"/>
    </source>
</evidence>
<feature type="domain" description="HTH tetR-type" evidence="6">
    <location>
        <begin position="9"/>
        <end position="69"/>
    </location>
</feature>
<dbReference type="Pfam" id="PF00440">
    <property type="entry name" value="TetR_N"/>
    <property type="match status" value="1"/>
</dbReference>
<dbReference type="Pfam" id="PF08361">
    <property type="entry name" value="TetR_C_2"/>
    <property type="match status" value="1"/>
</dbReference>
<dbReference type="RefSeq" id="WP_148814550.1">
    <property type="nucleotide sequence ID" value="NZ_CP043046.1"/>
</dbReference>
<dbReference type="EMBL" id="CP043046">
    <property type="protein sequence ID" value="QEI06167.1"/>
    <property type="molecule type" value="Genomic_DNA"/>
</dbReference>
<keyword evidence="2" id="KW-0805">Transcription regulation</keyword>
<dbReference type="InterPro" id="IPR001647">
    <property type="entry name" value="HTH_TetR"/>
</dbReference>
<dbReference type="GO" id="GO:0003677">
    <property type="term" value="F:DNA binding"/>
    <property type="evidence" value="ECO:0007669"/>
    <property type="project" value="UniProtKB-UniRule"/>
</dbReference>
<evidence type="ECO:0000259" key="6">
    <source>
        <dbReference type="PROSITE" id="PS50977"/>
    </source>
</evidence>
<gene>
    <name evidence="7" type="ORF">FXN63_10195</name>
</gene>
<protein>
    <submittedName>
        <fullName evidence="7">TetR family transcriptional regulator</fullName>
    </submittedName>
</protein>
<proteinExistence type="predicted"/>
<evidence type="ECO:0000256" key="2">
    <source>
        <dbReference type="ARBA" id="ARBA00023015"/>
    </source>
</evidence>
<dbReference type="KEGG" id="pacr:FXN63_10195"/>
<evidence type="ECO:0000256" key="5">
    <source>
        <dbReference type="PROSITE-ProRule" id="PRU00335"/>
    </source>
</evidence>
<organism evidence="7 8">
    <name type="scientific">Pigmentiphaga aceris</name>
    <dbReference type="NCBI Taxonomy" id="1940612"/>
    <lineage>
        <taxon>Bacteria</taxon>
        <taxon>Pseudomonadati</taxon>
        <taxon>Pseudomonadota</taxon>
        <taxon>Betaproteobacteria</taxon>
        <taxon>Burkholderiales</taxon>
        <taxon>Alcaligenaceae</taxon>
        <taxon>Pigmentiphaga</taxon>
    </lineage>
</organism>
<evidence type="ECO:0000313" key="8">
    <source>
        <dbReference type="Proteomes" id="UP000325161"/>
    </source>
</evidence>
<evidence type="ECO:0000256" key="3">
    <source>
        <dbReference type="ARBA" id="ARBA00023125"/>
    </source>
</evidence>
<dbReference type="Gene3D" id="1.10.357.10">
    <property type="entry name" value="Tetracycline Repressor, domain 2"/>
    <property type="match status" value="1"/>
</dbReference>